<accession>A0A4Z2EJH5</accession>
<gene>
    <name evidence="2" type="ORF">EYF80_061122</name>
</gene>
<reference evidence="2 3" key="1">
    <citation type="submission" date="2019-03" db="EMBL/GenBank/DDBJ databases">
        <title>First draft genome of Liparis tanakae, snailfish: a comprehensive survey of snailfish specific genes.</title>
        <authorList>
            <person name="Kim W."/>
            <person name="Song I."/>
            <person name="Jeong J.-H."/>
            <person name="Kim D."/>
            <person name="Kim S."/>
            <person name="Ryu S."/>
            <person name="Song J.Y."/>
            <person name="Lee S.K."/>
        </authorList>
    </citation>
    <scope>NUCLEOTIDE SEQUENCE [LARGE SCALE GENOMIC DNA]</scope>
    <source>
        <tissue evidence="2">Muscle</tissue>
    </source>
</reference>
<keyword evidence="3" id="KW-1185">Reference proteome</keyword>
<comment type="caution">
    <text evidence="2">The sequence shown here is derived from an EMBL/GenBank/DDBJ whole genome shotgun (WGS) entry which is preliminary data.</text>
</comment>
<feature type="region of interest" description="Disordered" evidence="1">
    <location>
        <begin position="1"/>
        <end position="26"/>
    </location>
</feature>
<proteinExistence type="predicted"/>
<evidence type="ECO:0000313" key="2">
    <source>
        <dbReference type="EMBL" id="TNN28730.1"/>
    </source>
</evidence>
<dbReference type="AlphaFoldDB" id="A0A4Z2EJH5"/>
<organism evidence="2 3">
    <name type="scientific">Liparis tanakae</name>
    <name type="common">Tanaka's snailfish</name>
    <dbReference type="NCBI Taxonomy" id="230148"/>
    <lineage>
        <taxon>Eukaryota</taxon>
        <taxon>Metazoa</taxon>
        <taxon>Chordata</taxon>
        <taxon>Craniata</taxon>
        <taxon>Vertebrata</taxon>
        <taxon>Euteleostomi</taxon>
        <taxon>Actinopterygii</taxon>
        <taxon>Neopterygii</taxon>
        <taxon>Teleostei</taxon>
        <taxon>Neoteleostei</taxon>
        <taxon>Acanthomorphata</taxon>
        <taxon>Eupercaria</taxon>
        <taxon>Perciformes</taxon>
        <taxon>Cottioidei</taxon>
        <taxon>Cottales</taxon>
        <taxon>Liparidae</taxon>
        <taxon>Liparis</taxon>
    </lineage>
</organism>
<sequence>MKTEERGRRGRSRHRGKRVKRAGEEQ</sequence>
<evidence type="ECO:0000313" key="3">
    <source>
        <dbReference type="Proteomes" id="UP000314294"/>
    </source>
</evidence>
<dbReference type="EMBL" id="SRLO01006520">
    <property type="protein sequence ID" value="TNN28730.1"/>
    <property type="molecule type" value="Genomic_DNA"/>
</dbReference>
<protein>
    <submittedName>
        <fullName evidence="2">Uncharacterized protein</fullName>
    </submittedName>
</protein>
<feature type="compositionally biased region" description="Basic residues" evidence="1">
    <location>
        <begin position="8"/>
        <end position="20"/>
    </location>
</feature>
<dbReference type="Proteomes" id="UP000314294">
    <property type="component" value="Unassembled WGS sequence"/>
</dbReference>
<evidence type="ECO:0000256" key="1">
    <source>
        <dbReference type="SAM" id="MobiDB-lite"/>
    </source>
</evidence>
<name>A0A4Z2EJH5_9TELE</name>